<evidence type="ECO:0000256" key="6">
    <source>
        <dbReference type="SAM" id="SignalP"/>
    </source>
</evidence>
<evidence type="ECO:0000256" key="4">
    <source>
        <dbReference type="ARBA" id="ARBA00023139"/>
    </source>
</evidence>
<dbReference type="Pfam" id="PF01547">
    <property type="entry name" value="SBP_bac_1"/>
    <property type="match status" value="1"/>
</dbReference>
<keyword evidence="3" id="KW-0472">Membrane</keyword>
<gene>
    <name evidence="7" type="ORF">PAESOLCIP111_06057</name>
</gene>
<sequence length="450" mass="50514">MLTTKVSSGLLAAAMMASVLAGCASSGEKKAGETASKPNEVNYNEAVTLTFVSQFADNQEYFNKLYGDRIKKKFPNVTIDFIPRGTGTGIADLVASGRNPDIMYGNLSDIDGFLIDTGLAYDMSDLVKKNNYDLNRFDPVHIDSIRNTNPDGALYGLPMPSSQVQVMFYNKSLFDKFGVPYPKDGMTWDDTYELAKKMTRVDAGQVYRGFSSFIGAVLRDNQLSIPYLDPKADQMNNSERWKTLIDNLGRFYLIENNNRDPKKRSQTDEYTAFQKNMNVAMQVNQLTRYLEFPEELNWDMVTIPTFKEAPNVGSQPGAYYWYISQTNKHKDISFAIISYMLSDEVQLDMAKTLGLVPSLKNTSDIFKSIGQDVPQLKGKNIPAVYKYKPASAPPKRDKSLIGANPNELKKSMEKAFDRITLDKVDLNTALRDAAEEMAKAVEQKKANMKK</sequence>
<dbReference type="EMBL" id="CAJVAS010000053">
    <property type="protein sequence ID" value="CAG7650345.1"/>
    <property type="molecule type" value="Genomic_DNA"/>
</dbReference>
<evidence type="ECO:0000256" key="1">
    <source>
        <dbReference type="ARBA" id="ARBA00022475"/>
    </source>
</evidence>
<dbReference type="Proteomes" id="UP000693672">
    <property type="component" value="Unassembled WGS sequence"/>
</dbReference>
<comment type="caution">
    <text evidence="7">The sequence shown here is derived from an EMBL/GenBank/DDBJ whole genome shotgun (WGS) entry which is preliminary data.</text>
</comment>
<evidence type="ECO:0000313" key="8">
    <source>
        <dbReference type="Proteomes" id="UP000693672"/>
    </source>
</evidence>
<keyword evidence="5" id="KW-0449">Lipoprotein</keyword>
<keyword evidence="2 6" id="KW-0732">Signal</keyword>
<evidence type="ECO:0000256" key="3">
    <source>
        <dbReference type="ARBA" id="ARBA00023136"/>
    </source>
</evidence>
<protein>
    <recommendedName>
        <fullName evidence="9">Extracellular solute-binding protein</fullName>
    </recommendedName>
</protein>
<feature type="signal peptide" evidence="6">
    <location>
        <begin position="1"/>
        <end position="21"/>
    </location>
</feature>
<dbReference type="AlphaFoldDB" id="A0A916KAF9"/>
<keyword evidence="8" id="KW-1185">Reference proteome</keyword>
<evidence type="ECO:0000256" key="2">
    <source>
        <dbReference type="ARBA" id="ARBA00022729"/>
    </source>
</evidence>
<keyword evidence="1" id="KW-1003">Cell membrane</keyword>
<reference evidence="7" key="1">
    <citation type="submission" date="2021-06" db="EMBL/GenBank/DDBJ databases">
        <authorList>
            <person name="Criscuolo A."/>
        </authorList>
    </citation>
    <scope>NUCLEOTIDE SEQUENCE</scope>
    <source>
        <strain evidence="7">CIP111600</strain>
    </source>
</reference>
<dbReference type="RefSeq" id="WP_218095738.1">
    <property type="nucleotide sequence ID" value="NZ_CAJVAS010000053.1"/>
</dbReference>
<evidence type="ECO:0000256" key="5">
    <source>
        <dbReference type="ARBA" id="ARBA00023288"/>
    </source>
</evidence>
<dbReference type="PROSITE" id="PS51257">
    <property type="entry name" value="PROKAR_LIPOPROTEIN"/>
    <property type="match status" value="1"/>
</dbReference>
<dbReference type="PANTHER" id="PTHR43649">
    <property type="entry name" value="ARABINOSE-BINDING PROTEIN-RELATED"/>
    <property type="match status" value="1"/>
</dbReference>
<dbReference type="InterPro" id="IPR006059">
    <property type="entry name" value="SBP"/>
</dbReference>
<evidence type="ECO:0000313" key="7">
    <source>
        <dbReference type="EMBL" id="CAG7650345.1"/>
    </source>
</evidence>
<dbReference type="PANTHER" id="PTHR43649:SF33">
    <property type="entry name" value="POLYGALACTURONAN_RHAMNOGALACTURONAN-BINDING PROTEIN YTCQ"/>
    <property type="match status" value="1"/>
</dbReference>
<name>A0A916KAF9_9BACL</name>
<feature type="chain" id="PRO_5038801962" description="Extracellular solute-binding protein" evidence="6">
    <location>
        <begin position="22"/>
        <end position="450"/>
    </location>
</feature>
<accession>A0A916KAF9</accession>
<dbReference type="InterPro" id="IPR050490">
    <property type="entry name" value="Bact_solute-bd_prot1"/>
</dbReference>
<organism evidence="7 8">
    <name type="scientific">Paenibacillus solanacearum</name>
    <dbReference type="NCBI Taxonomy" id="2048548"/>
    <lineage>
        <taxon>Bacteria</taxon>
        <taxon>Bacillati</taxon>
        <taxon>Bacillota</taxon>
        <taxon>Bacilli</taxon>
        <taxon>Bacillales</taxon>
        <taxon>Paenibacillaceae</taxon>
        <taxon>Paenibacillus</taxon>
    </lineage>
</organism>
<evidence type="ECO:0008006" key="9">
    <source>
        <dbReference type="Google" id="ProtNLM"/>
    </source>
</evidence>
<keyword evidence="4" id="KW-0564">Palmitate</keyword>
<proteinExistence type="predicted"/>